<reference evidence="1" key="1">
    <citation type="submission" date="2022-08" db="EMBL/GenBank/DDBJ databases">
        <title>Genome Sequencing of Bacteroides fragilis Group Isolates with Nanopore Technology.</title>
        <authorList>
            <person name="Tisza M.J."/>
            <person name="Smith D."/>
            <person name="Dekker J.P."/>
        </authorList>
    </citation>
    <scope>NUCLEOTIDE SEQUENCE</scope>
    <source>
        <strain evidence="1">BFG-70</strain>
    </source>
</reference>
<dbReference type="EMBL" id="CP103216">
    <property type="protein sequence ID" value="UVR56836.1"/>
    <property type="molecule type" value="Genomic_DNA"/>
</dbReference>
<proteinExistence type="predicted"/>
<name>A0AAQ2NDA9_BACFG</name>
<gene>
    <name evidence="1" type="ORF">NXX45_01835</name>
</gene>
<protein>
    <submittedName>
        <fullName evidence="1">Uncharacterized protein</fullName>
    </submittedName>
</protein>
<dbReference type="RefSeq" id="WP_196036116.1">
    <property type="nucleotide sequence ID" value="NZ_JADOZX010000029.1"/>
</dbReference>
<organism evidence="1 2">
    <name type="scientific">Bacteroides fragilis</name>
    <dbReference type="NCBI Taxonomy" id="817"/>
    <lineage>
        <taxon>Bacteria</taxon>
        <taxon>Pseudomonadati</taxon>
        <taxon>Bacteroidota</taxon>
        <taxon>Bacteroidia</taxon>
        <taxon>Bacteroidales</taxon>
        <taxon>Bacteroidaceae</taxon>
        <taxon>Bacteroides</taxon>
    </lineage>
</organism>
<dbReference type="Proteomes" id="UP001060330">
    <property type="component" value="Chromosome"/>
</dbReference>
<dbReference type="AlphaFoldDB" id="A0AAQ2NDA9"/>
<sequence length="115" mass="12803">MKELSINILVTPCIKMRKENYRFIADEFSLAPTIENSSSGSLFNCSTDIVIDRPDRDTLQEFASGRKVTVQLTDTSNGKVVLGNNDLPAIVSICPYLNSAKLKIECKMLQSPFSR</sequence>
<evidence type="ECO:0000313" key="1">
    <source>
        <dbReference type="EMBL" id="UVR56836.1"/>
    </source>
</evidence>
<accession>A0AAQ2NDA9</accession>
<evidence type="ECO:0000313" key="2">
    <source>
        <dbReference type="Proteomes" id="UP001060330"/>
    </source>
</evidence>